<gene>
    <name evidence="1" type="ORF">Nican01_00027</name>
</gene>
<proteinExistence type="predicted"/>
<evidence type="ECO:0000313" key="1">
    <source>
        <dbReference type="EMBL" id="XAI70040.1"/>
    </source>
</evidence>
<dbReference type="EMBL" id="PP179318">
    <property type="protein sequence ID" value="XAI70040.1"/>
    <property type="molecule type" value="Genomic_DNA"/>
</dbReference>
<reference evidence="1" key="1">
    <citation type="journal article" date="2024" name="J. Gen. Virol.">
        <title>Novel phages of Pseudomonas syringae unveil numerous potential auxiliary metabolic genes.</title>
        <authorList>
            <person name="Feltin C."/>
            <person name="Garneau J.R."/>
            <person name="Morris C.E."/>
            <person name="Berard A."/>
            <person name="Torres-Barcelo C."/>
        </authorList>
    </citation>
    <scope>NUCLEOTIDE SEQUENCE</scope>
</reference>
<protein>
    <submittedName>
        <fullName evidence="1">Uncharacterized protein</fullName>
    </submittedName>
</protein>
<organism evidence="1">
    <name type="scientific">Pseudomonas phage Nican01</name>
    <dbReference type="NCBI Taxonomy" id="3138540"/>
    <lineage>
        <taxon>Viruses</taxon>
        <taxon>Duplodnaviria</taxon>
        <taxon>Heunggongvirae</taxon>
        <taxon>Uroviricota</taxon>
        <taxon>Caudoviricetes</taxon>
        <taxon>Nickievirus</taxon>
    </lineage>
</organism>
<accession>A0AAU6W019</accession>
<sequence length="88" mass="9091">MADMIEDSTVPTTWVNAHTISGIAPGVAITIQPVGAYPIRAMTKNEAPVLGSVAGNRLLPNTVWASALGDTVWLKAEGGTTTACIQEA</sequence>
<name>A0AAU6W019_9CAUD</name>